<dbReference type="SUPFAM" id="SSF55729">
    <property type="entry name" value="Acyl-CoA N-acyltransferases (Nat)"/>
    <property type="match status" value="1"/>
</dbReference>
<dbReference type="RefSeq" id="WP_167301299.1">
    <property type="nucleotide sequence ID" value="NZ_JAASQV010000005.1"/>
</dbReference>
<reference evidence="2 3" key="1">
    <citation type="submission" date="2020-03" db="EMBL/GenBank/DDBJ databases">
        <title>Genomic Encyclopedia of Type Strains, Phase IV (KMG-IV): sequencing the most valuable type-strain genomes for metagenomic binning, comparative biology and taxonomic classification.</title>
        <authorList>
            <person name="Goeker M."/>
        </authorList>
    </citation>
    <scope>NUCLEOTIDE SEQUENCE [LARGE SCALE GENOMIC DNA]</scope>
    <source>
        <strain evidence="2 3">DSM 4733</strain>
    </source>
</reference>
<evidence type="ECO:0000313" key="2">
    <source>
        <dbReference type="EMBL" id="NIJ66987.1"/>
    </source>
</evidence>
<dbReference type="CDD" id="cd04301">
    <property type="entry name" value="NAT_SF"/>
    <property type="match status" value="1"/>
</dbReference>
<dbReference type="EMBL" id="JAASQV010000005">
    <property type="protein sequence ID" value="NIJ66987.1"/>
    <property type="molecule type" value="Genomic_DNA"/>
</dbReference>
<dbReference type="InterPro" id="IPR016181">
    <property type="entry name" value="Acyl_CoA_acyltransferase"/>
</dbReference>
<keyword evidence="3" id="KW-1185">Reference proteome</keyword>
<accession>A0A7X5ZX89</accession>
<evidence type="ECO:0000313" key="3">
    <source>
        <dbReference type="Proteomes" id="UP000564677"/>
    </source>
</evidence>
<dbReference type="Proteomes" id="UP000564677">
    <property type="component" value="Unassembled WGS sequence"/>
</dbReference>
<evidence type="ECO:0000259" key="1">
    <source>
        <dbReference type="PROSITE" id="PS51186"/>
    </source>
</evidence>
<dbReference type="Pfam" id="PF00583">
    <property type="entry name" value="Acetyltransf_1"/>
    <property type="match status" value="1"/>
</dbReference>
<sequence length="146" mass="15708">MRHGIRAFGEADLPACLALFDANCPRFFAPNERAEFVDYLRAHAGEYRLCERDGRVVAAFGVALRGARARLNWIMVDPAVQGSGAGGAMIAATMASARAGGALRIDIAASHLSEPFFARYGARSRGRIADGWGPGMHRVDMELSLD</sequence>
<comment type="caution">
    <text evidence="2">The sequence shown here is derived from an EMBL/GenBank/DDBJ whole genome shotgun (WGS) entry which is preliminary data.</text>
</comment>
<dbReference type="AlphaFoldDB" id="A0A7X5ZX89"/>
<feature type="domain" description="N-acetyltransferase" evidence="1">
    <location>
        <begin position="3"/>
        <end position="146"/>
    </location>
</feature>
<keyword evidence="2" id="KW-0808">Transferase</keyword>
<organism evidence="2 3">
    <name type="scientific">Sphingomonas leidyi</name>
    <dbReference type="NCBI Taxonomy" id="68569"/>
    <lineage>
        <taxon>Bacteria</taxon>
        <taxon>Pseudomonadati</taxon>
        <taxon>Pseudomonadota</taxon>
        <taxon>Alphaproteobacteria</taxon>
        <taxon>Sphingomonadales</taxon>
        <taxon>Sphingomonadaceae</taxon>
        <taxon>Sphingomonas</taxon>
    </lineage>
</organism>
<name>A0A7X5ZX89_9SPHN</name>
<dbReference type="PROSITE" id="PS51186">
    <property type="entry name" value="GNAT"/>
    <property type="match status" value="1"/>
</dbReference>
<dbReference type="Gene3D" id="3.40.630.30">
    <property type="match status" value="1"/>
</dbReference>
<dbReference type="GO" id="GO:0016747">
    <property type="term" value="F:acyltransferase activity, transferring groups other than amino-acyl groups"/>
    <property type="evidence" value="ECO:0007669"/>
    <property type="project" value="InterPro"/>
</dbReference>
<gene>
    <name evidence="2" type="ORF">FHR20_003965</name>
</gene>
<protein>
    <submittedName>
        <fullName evidence="2">GNAT superfamily N-acetyltransferase</fullName>
    </submittedName>
</protein>
<dbReference type="InterPro" id="IPR000182">
    <property type="entry name" value="GNAT_dom"/>
</dbReference>
<proteinExistence type="predicted"/>